<dbReference type="Proteomes" id="UP000439591">
    <property type="component" value="Unassembled WGS sequence"/>
</dbReference>
<name>A0A5S9N7G8_9GAMM</name>
<dbReference type="AlphaFoldDB" id="A0A5S9N7G8"/>
<dbReference type="EMBL" id="CACSIK010000001">
    <property type="protein sequence ID" value="CAA0085905.1"/>
    <property type="molecule type" value="Genomic_DNA"/>
</dbReference>
<accession>A0A5S9N7G8</accession>
<dbReference type="EMBL" id="CACSIM010000001">
    <property type="protein sequence ID" value="CAA0079979.1"/>
    <property type="molecule type" value="Genomic_DNA"/>
</dbReference>
<evidence type="ECO:0000313" key="4">
    <source>
        <dbReference type="Proteomes" id="UP000439591"/>
    </source>
</evidence>
<protein>
    <submittedName>
        <fullName evidence="2">Uncharacterized protein</fullName>
    </submittedName>
</protein>
<dbReference type="Proteomes" id="UP000435877">
    <property type="component" value="Unassembled WGS sequence"/>
</dbReference>
<evidence type="ECO:0000313" key="3">
    <source>
        <dbReference type="Proteomes" id="UP000435877"/>
    </source>
</evidence>
<evidence type="ECO:0000313" key="2">
    <source>
        <dbReference type="EMBL" id="CAA0085905.1"/>
    </source>
</evidence>
<reference evidence="3 4" key="1">
    <citation type="submission" date="2019-11" db="EMBL/GenBank/DDBJ databases">
        <authorList>
            <person name="Holert J."/>
        </authorList>
    </citation>
    <scope>NUCLEOTIDE SEQUENCE [LARGE SCALE GENOMIC DNA]</scope>
    <source>
        <strain evidence="1">BC3_2A</strain>
        <strain evidence="2">SB11_1A</strain>
    </source>
</reference>
<dbReference type="RefSeq" id="WP_159267575.1">
    <property type="nucleotide sequence ID" value="NZ_CACSIK010000001.1"/>
</dbReference>
<organism evidence="2 3">
    <name type="scientific">Zhongshania aliphaticivorans</name>
    <dbReference type="NCBI Taxonomy" id="1470434"/>
    <lineage>
        <taxon>Bacteria</taxon>
        <taxon>Pseudomonadati</taxon>
        <taxon>Pseudomonadota</taxon>
        <taxon>Gammaproteobacteria</taxon>
        <taxon>Cellvibrionales</taxon>
        <taxon>Spongiibacteraceae</taxon>
        <taxon>Zhongshania</taxon>
    </lineage>
</organism>
<keyword evidence="3" id="KW-1185">Reference proteome</keyword>
<evidence type="ECO:0000313" key="1">
    <source>
        <dbReference type="EMBL" id="CAA0079979.1"/>
    </source>
</evidence>
<sequence>MYFDGSDMTPPPFMQRKLNVELYSQCYEEKSSDGVLGSLTIKESSFNVDGVNLPISEKIYLSYGILNHCMLNWSISPQQGAEYVATFDNVFGGCNGNLYRLEGGERIKEGSAMFLKLDGMKKVFGDPKSWRQCKNIPE</sequence>
<gene>
    <name evidence="2" type="ORF">IHBHHGIJ_00920</name>
    <name evidence="1" type="ORF">KFEGEMFD_00231</name>
</gene>
<proteinExistence type="predicted"/>